<gene>
    <name evidence="3" type="ORF">MSAN_00269500</name>
</gene>
<dbReference type="Proteomes" id="UP000623467">
    <property type="component" value="Unassembled WGS sequence"/>
</dbReference>
<feature type="region of interest" description="Disordered" evidence="1">
    <location>
        <begin position="297"/>
        <end position="347"/>
    </location>
</feature>
<dbReference type="AlphaFoldDB" id="A0A8H6ZJB8"/>
<evidence type="ECO:0000313" key="3">
    <source>
        <dbReference type="EMBL" id="KAF7378427.1"/>
    </source>
</evidence>
<feature type="transmembrane region" description="Helical" evidence="2">
    <location>
        <begin position="156"/>
        <end position="175"/>
    </location>
</feature>
<evidence type="ECO:0000313" key="4">
    <source>
        <dbReference type="Proteomes" id="UP000623467"/>
    </source>
</evidence>
<name>A0A8H6ZJB8_9AGAR</name>
<reference evidence="3" key="1">
    <citation type="submission" date="2020-05" db="EMBL/GenBank/DDBJ databases">
        <title>Mycena genomes resolve the evolution of fungal bioluminescence.</title>
        <authorList>
            <person name="Tsai I.J."/>
        </authorList>
    </citation>
    <scope>NUCLEOTIDE SEQUENCE</scope>
    <source>
        <strain evidence="3">160909Yilan</strain>
    </source>
</reference>
<sequence>MAVVTGSPYLILLPTVIFAAWSNAAYGASIVLNNIPALNAHVFFRTELPVLLLPVLELFSTLFYYWSFVLQFVVVILLLRNREAALRATPTGRDAIHVALALLAFTFGTAAAGLEMATTVKYNNPHTYAAAFGGHGKGAADYLHRRHVQSQLYSTHQSFVVLTGVDVVATAVVLWRRWRKAGLTDTITSRLVTVLAPLYSLFCLLVMVFAIILSPSGISSFDTNLIESANLAGNILVTGFSIAILFFILALSVRRAWWNPDAYGGSLMAVSAKQQEYWTQQPVYMYATAPPSQPGYYNPQQLGTPYTQPGTPYAQSAQMSTSELTVQQGSYTPQRESAAAPQAERAG</sequence>
<feature type="transmembrane region" description="Helical" evidence="2">
    <location>
        <begin position="232"/>
        <end position="253"/>
    </location>
</feature>
<keyword evidence="2" id="KW-0812">Transmembrane</keyword>
<protein>
    <submittedName>
        <fullName evidence="3">Uncharacterized protein</fullName>
    </submittedName>
</protein>
<feature type="transmembrane region" description="Helical" evidence="2">
    <location>
        <begin position="51"/>
        <end position="79"/>
    </location>
</feature>
<accession>A0A8H6ZJB8</accession>
<feature type="compositionally biased region" description="Polar residues" evidence="1">
    <location>
        <begin position="298"/>
        <end position="335"/>
    </location>
</feature>
<evidence type="ECO:0000256" key="2">
    <source>
        <dbReference type="SAM" id="Phobius"/>
    </source>
</evidence>
<comment type="caution">
    <text evidence="3">The sequence shown here is derived from an EMBL/GenBank/DDBJ whole genome shotgun (WGS) entry which is preliminary data.</text>
</comment>
<dbReference type="EMBL" id="JACAZH010000001">
    <property type="protein sequence ID" value="KAF7378427.1"/>
    <property type="molecule type" value="Genomic_DNA"/>
</dbReference>
<evidence type="ECO:0000256" key="1">
    <source>
        <dbReference type="SAM" id="MobiDB-lite"/>
    </source>
</evidence>
<organism evidence="3 4">
    <name type="scientific">Mycena sanguinolenta</name>
    <dbReference type="NCBI Taxonomy" id="230812"/>
    <lineage>
        <taxon>Eukaryota</taxon>
        <taxon>Fungi</taxon>
        <taxon>Dikarya</taxon>
        <taxon>Basidiomycota</taxon>
        <taxon>Agaricomycotina</taxon>
        <taxon>Agaricomycetes</taxon>
        <taxon>Agaricomycetidae</taxon>
        <taxon>Agaricales</taxon>
        <taxon>Marasmiineae</taxon>
        <taxon>Mycenaceae</taxon>
        <taxon>Mycena</taxon>
    </lineage>
</organism>
<feature type="transmembrane region" description="Helical" evidence="2">
    <location>
        <begin position="95"/>
        <end position="114"/>
    </location>
</feature>
<keyword evidence="4" id="KW-1185">Reference proteome</keyword>
<feature type="transmembrane region" description="Helical" evidence="2">
    <location>
        <begin position="187"/>
        <end position="212"/>
    </location>
</feature>
<dbReference type="OrthoDB" id="3030705at2759"/>
<keyword evidence="2" id="KW-0472">Membrane</keyword>
<keyword evidence="2" id="KW-1133">Transmembrane helix</keyword>
<proteinExistence type="predicted"/>